<keyword evidence="2 5" id="KW-0479">Metal-binding</keyword>
<comment type="cofactor">
    <cofactor evidence="5">
        <name>Fe(2+)</name>
        <dbReference type="ChEBI" id="CHEBI:29033"/>
    </cofactor>
    <text evidence="5">Binds 1 Fe(2+) ion per subunit.</text>
</comment>
<feature type="region of interest" description="Disordered" evidence="6">
    <location>
        <begin position="1"/>
        <end position="24"/>
    </location>
</feature>
<protein>
    <recommendedName>
        <fullName evidence="5">Dioxygenase</fullName>
        <ecNumber evidence="5">1.13.11.-</ecNumber>
    </recommendedName>
</protein>
<name>A0ABT5ZW98_9ACTN</name>
<gene>
    <name evidence="7" type="ORF">P3G67_33815</name>
</gene>
<dbReference type="EC" id="1.13.11.-" evidence="5"/>
<keyword evidence="8" id="KW-1185">Reference proteome</keyword>
<evidence type="ECO:0000313" key="8">
    <source>
        <dbReference type="Proteomes" id="UP001216579"/>
    </source>
</evidence>
<accession>A0ABT5ZW98</accession>
<evidence type="ECO:0000256" key="2">
    <source>
        <dbReference type="ARBA" id="ARBA00022723"/>
    </source>
</evidence>
<organism evidence="7 8">
    <name type="scientific">Streptomyces silvisoli</name>
    <dbReference type="NCBI Taxonomy" id="3034235"/>
    <lineage>
        <taxon>Bacteria</taxon>
        <taxon>Bacillati</taxon>
        <taxon>Actinomycetota</taxon>
        <taxon>Actinomycetes</taxon>
        <taxon>Kitasatosporales</taxon>
        <taxon>Streptomycetaceae</taxon>
        <taxon>Streptomyces</taxon>
    </lineage>
</organism>
<dbReference type="EMBL" id="JARJBC010000036">
    <property type="protein sequence ID" value="MDF3294104.1"/>
    <property type="molecule type" value="Genomic_DNA"/>
</dbReference>
<dbReference type="PANTHER" id="PTHR10543">
    <property type="entry name" value="BETA-CAROTENE DIOXYGENASE"/>
    <property type="match status" value="1"/>
</dbReference>
<dbReference type="Proteomes" id="UP001216579">
    <property type="component" value="Unassembled WGS sequence"/>
</dbReference>
<evidence type="ECO:0000313" key="7">
    <source>
        <dbReference type="EMBL" id="MDF3294104.1"/>
    </source>
</evidence>
<keyword evidence="5" id="KW-0223">Dioxygenase</keyword>
<comment type="caution">
    <text evidence="7">The sequence shown here is derived from an EMBL/GenBank/DDBJ whole genome shotgun (WGS) entry which is preliminary data.</text>
</comment>
<evidence type="ECO:0000256" key="4">
    <source>
        <dbReference type="ARBA" id="ARBA00023004"/>
    </source>
</evidence>
<sequence>MTKAAGGERPLHLAGNNAPIAQERTLRPSKVVGSVPKELSGQYFRNGPNPRTGRSSHYFAGDGMIHTIALDDGTATWYRNRYVRTPLYENPGTPRFALAFDPVNQRINYRVTTANTHLIAHAGRLFALEEGGFPYEVTPDLATIGAFTFDGALRTPMTAHPKACPITGELLFFGYRLRPPYLTFYRASATGEVLQTQAVDLPRAVMMHDFAVTEHHVIFMDLPVVFDEGQAAAGGPPWRWDDGHRARFGILARAGAQTAVRWFDVAPCYVWHTMNAFETDDTITITGTRVATLWRRGPQDPGGDLPTLHQWVLHLATGAVGETPLDDTPSEYPRIADARIGLSHRYGYTTSFSLDAEPDHSEIYRYDLASGAVRSVHRFPRGHTCGEAVLVPRHPIARDGHEDDGYLMTFAHDRSQDTSYLAILDATDLSADPVAEIHIPARIPSGFHGNWIPVRP</sequence>
<keyword evidence="4 5" id="KW-0408">Iron</keyword>
<evidence type="ECO:0000256" key="1">
    <source>
        <dbReference type="ARBA" id="ARBA00006787"/>
    </source>
</evidence>
<comment type="similarity">
    <text evidence="1 5">Belongs to the carotenoid oxygenase family.</text>
</comment>
<dbReference type="Pfam" id="PF03055">
    <property type="entry name" value="RPE65"/>
    <property type="match status" value="1"/>
</dbReference>
<dbReference type="InterPro" id="IPR004294">
    <property type="entry name" value="Carotenoid_Oase"/>
</dbReference>
<evidence type="ECO:0000256" key="6">
    <source>
        <dbReference type="SAM" id="MobiDB-lite"/>
    </source>
</evidence>
<evidence type="ECO:0000256" key="3">
    <source>
        <dbReference type="ARBA" id="ARBA00023002"/>
    </source>
</evidence>
<dbReference type="PANTHER" id="PTHR10543:SF89">
    <property type="entry name" value="CAROTENOID 9,10(9',10')-CLEAVAGE DIOXYGENASE 1"/>
    <property type="match status" value="1"/>
</dbReference>
<keyword evidence="3 5" id="KW-0560">Oxidoreductase</keyword>
<proteinExistence type="inferred from homology"/>
<evidence type="ECO:0000256" key="5">
    <source>
        <dbReference type="RuleBase" id="RU364048"/>
    </source>
</evidence>
<dbReference type="RefSeq" id="WP_276096918.1">
    <property type="nucleotide sequence ID" value="NZ_JARJBC010000036.1"/>
</dbReference>
<reference evidence="7 8" key="1">
    <citation type="submission" date="2023-03" db="EMBL/GenBank/DDBJ databases">
        <title>Draft genome sequence of Streptomyces sp. RB6PN23 isolated from peat swamp forest in Thailand.</title>
        <authorList>
            <person name="Klaysubun C."/>
            <person name="Duangmal K."/>
        </authorList>
    </citation>
    <scope>NUCLEOTIDE SEQUENCE [LARGE SCALE GENOMIC DNA]</scope>
    <source>
        <strain evidence="7 8">RB6PN23</strain>
    </source>
</reference>